<accession>A0ABZ3J7Y6</accession>
<evidence type="ECO:0000256" key="3">
    <source>
        <dbReference type="PROSITE-ProRule" id="PRU01278"/>
    </source>
</evidence>
<dbReference type="InterPro" id="IPR037233">
    <property type="entry name" value="CcmK-like_sf"/>
</dbReference>
<feature type="domain" description="BMC" evidence="4">
    <location>
        <begin position="4"/>
        <end position="86"/>
    </location>
</feature>
<evidence type="ECO:0000313" key="5">
    <source>
        <dbReference type="EMBL" id="XFO74280.1"/>
    </source>
</evidence>
<dbReference type="InterPro" id="IPR050575">
    <property type="entry name" value="BMC_shell"/>
</dbReference>
<dbReference type="CDD" id="cd07054">
    <property type="entry name" value="BMC_PduT_repeat2"/>
    <property type="match status" value="1"/>
</dbReference>
<evidence type="ECO:0000313" key="6">
    <source>
        <dbReference type="Proteomes" id="UP000216052"/>
    </source>
</evidence>
<proteinExistence type="inferred from homology"/>
<dbReference type="SMART" id="SM00877">
    <property type="entry name" value="BMC"/>
    <property type="match status" value="2"/>
</dbReference>
<dbReference type="Pfam" id="PF00936">
    <property type="entry name" value="BMC"/>
    <property type="match status" value="2"/>
</dbReference>
<protein>
    <recommendedName>
        <fullName evidence="4">BMC domain-containing protein</fullName>
    </recommendedName>
</protein>
<dbReference type="Gene3D" id="3.30.70.1710">
    <property type="match status" value="2"/>
</dbReference>
<sequence>MINAIGIVEFTSIAKGIEASDAMAKIADVTLLIAKHLCPGKYMVLVSGDVSAVRQSVNAGVDMGAQHAVDHFIIPNVHPSILPAIGGGNDLSGVRAIGVIETYTVATAIEAADLAVKTAAVTPVRLHMAFGIGGKCYSVLTGDVAAVKAAVAAGSELAADKGMLVYKVVIPRPHQQVIDSLK</sequence>
<comment type="similarity">
    <text evidence="3">Belongs to the bacterial microcompartments protein family.</text>
</comment>
<feature type="domain" description="BMC" evidence="4">
    <location>
        <begin position="96"/>
        <end position="182"/>
    </location>
</feature>
<comment type="subcellular location">
    <subcellularLocation>
        <location evidence="1">Bacterial microcompartment</location>
    </subcellularLocation>
</comment>
<name>A0ABZ3J7Y6_SPOA4</name>
<dbReference type="EMBL" id="CP155571">
    <property type="protein sequence ID" value="XFO74280.1"/>
    <property type="molecule type" value="Genomic_DNA"/>
</dbReference>
<dbReference type="InterPro" id="IPR044872">
    <property type="entry name" value="CcmK/CsoS1_BMC"/>
</dbReference>
<dbReference type="PIRSF" id="PIRSF034834">
    <property type="entry name" value="PduT"/>
    <property type="match status" value="1"/>
</dbReference>
<evidence type="ECO:0000259" key="4">
    <source>
        <dbReference type="PROSITE" id="PS51930"/>
    </source>
</evidence>
<organism evidence="5 6">
    <name type="scientific">Sporomusa acidovorans (strain ATCC 49682 / DSM 3132 / Mol)</name>
    <dbReference type="NCBI Taxonomy" id="1123286"/>
    <lineage>
        <taxon>Bacteria</taxon>
        <taxon>Bacillati</taxon>
        <taxon>Bacillota</taxon>
        <taxon>Negativicutes</taxon>
        <taxon>Selenomonadales</taxon>
        <taxon>Sporomusaceae</taxon>
        <taxon>Sporomusa</taxon>
    </lineage>
</organism>
<reference evidence="5" key="1">
    <citation type="submission" date="2024-05" db="EMBL/GenBank/DDBJ databases">
        <title>Isolation and characterization of Sporomusa carbonis sp. nov., a carboxydotrophic hydrogenogen in the genus of Sporomusa isolated from a charcoal burning pile.</title>
        <authorList>
            <person name="Boeer T."/>
            <person name="Rosenbaum F."/>
            <person name="Eysell L."/>
            <person name="Mueller V."/>
            <person name="Daniel R."/>
            <person name="Poehlein A."/>
        </authorList>
    </citation>
    <scope>NUCLEOTIDE SEQUENCE [LARGE SCALE GENOMIC DNA]</scope>
    <source>
        <strain evidence="5">DSM 3132</strain>
    </source>
</reference>
<dbReference type="InterPro" id="IPR000249">
    <property type="entry name" value="BMC_dom"/>
</dbReference>
<evidence type="ECO:0000256" key="2">
    <source>
        <dbReference type="ARBA" id="ARBA00024446"/>
    </source>
</evidence>
<keyword evidence="6" id="KW-1185">Reference proteome</keyword>
<dbReference type="InterPro" id="IPR011238">
    <property type="entry name" value="Micro_shell_prot_PduT"/>
</dbReference>
<dbReference type="SUPFAM" id="SSF143414">
    <property type="entry name" value="CcmK-like"/>
    <property type="match status" value="2"/>
</dbReference>
<dbReference type="PANTHER" id="PTHR33941:SF10">
    <property type="entry name" value="BACTERIAL MICROCOMPARTMENT SHELL PROTEIN EUTM"/>
    <property type="match status" value="1"/>
</dbReference>
<dbReference type="PANTHER" id="PTHR33941">
    <property type="entry name" value="PROPANEDIOL UTILIZATION PROTEIN PDUA"/>
    <property type="match status" value="1"/>
</dbReference>
<dbReference type="Proteomes" id="UP000216052">
    <property type="component" value="Chromosome"/>
</dbReference>
<keyword evidence="2" id="KW-1283">Bacterial microcompartment</keyword>
<dbReference type="PROSITE" id="PS51930">
    <property type="entry name" value="BMC_2"/>
    <property type="match status" value="2"/>
</dbReference>
<evidence type="ECO:0000256" key="1">
    <source>
        <dbReference type="ARBA" id="ARBA00024322"/>
    </source>
</evidence>
<dbReference type="CDD" id="cd07053">
    <property type="entry name" value="BMC_PduT_repeat1"/>
    <property type="match status" value="1"/>
</dbReference>
<gene>
    <name evidence="5" type="ORF">SPACI_043890</name>
</gene>